<evidence type="ECO:0000256" key="1">
    <source>
        <dbReference type="ARBA" id="ARBA00010641"/>
    </source>
</evidence>
<dbReference type="InterPro" id="IPR013324">
    <property type="entry name" value="RNA_pol_sigma_r3/r4-like"/>
</dbReference>
<proteinExistence type="inferred from homology"/>
<evidence type="ECO:0000256" key="4">
    <source>
        <dbReference type="ARBA" id="ARBA00023125"/>
    </source>
</evidence>
<comment type="similarity">
    <text evidence="1 6">Belongs to the sigma-70 factor family. ECF subfamily.</text>
</comment>
<reference evidence="8 9" key="1">
    <citation type="submission" date="2018-08" db="EMBL/GenBank/DDBJ databases">
        <title>Pallidiluteibacterium maritimus gen. nov., sp. nov., isolated from coastal sediment.</title>
        <authorList>
            <person name="Zhou L.Y."/>
        </authorList>
    </citation>
    <scope>NUCLEOTIDE SEQUENCE [LARGE SCALE GENOMIC DNA]</scope>
    <source>
        <strain evidence="8 9">XSD2</strain>
    </source>
</reference>
<dbReference type="Gene3D" id="1.10.10.10">
    <property type="entry name" value="Winged helix-like DNA-binding domain superfamily/Winged helix DNA-binding domain"/>
    <property type="match status" value="1"/>
</dbReference>
<dbReference type="Pfam" id="PF08281">
    <property type="entry name" value="Sigma70_r4_2"/>
    <property type="match status" value="1"/>
</dbReference>
<dbReference type="AlphaFoldDB" id="A0A399T4L9"/>
<evidence type="ECO:0000256" key="6">
    <source>
        <dbReference type="RuleBase" id="RU000716"/>
    </source>
</evidence>
<dbReference type="NCBIfam" id="TIGR02985">
    <property type="entry name" value="Sig70_bacteroi1"/>
    <property type="match status" value="1"/>
</dbReference>
<keyword evidence="4 6" id="KW-0238">DNA-binding</keyword>
<sequence>MNSSREIADQNLASRIKQDEKKAFQELFEKYAPRIYNFSFSYLKNEDDTEELVQNVFLKIWEKRDLLNTSQNIKAFIFKIAVNTIYDFIRRKNIESAFLDYARLNYTTNENYTWHSVIFEEMQQNLNTLLAQMPEQQQKIFRLSKLEGFSNDEIAQQMNLSKRTVENHLYRALTFLKKHFASESFIALLFFHIICG</sequence>
<name>A0A399T4L9_9BACT</name>
<evidence type="ECO:0000313" key="9">
    <source>
        <dbReference type="Proteomes" id="UP000265926"/>
    </source>
</evidence>
<dbReference type="RefSeq" id="WP_119437007.1">
    <property type="nucleotide sequence ID" value="NZ_QWGR01000003.1"/>
</dbReference>
<evidence type="ECO:0000256" key="5">
    <source>
        <dbReference type="ARBA" id="ARBA00023163"/>
    </source>
</evidence>
<dbReference type="InterPro" id="IPR013325">
    <property type="entry name" value="RNA_pol_sigma_r2"/>
</dbReference>
<dbReference type="InterPro" id="IPR007627">
    <property type="entry name" value="RNA_pol_sigma70_r2"/>
</dbReference>
<evidence type="ECO:0000256" key="2">
    <source>
        <dbReference type="ARBA" id="ARBA00023015"/>
    </source>
</evidence>
<dbReference type="Pfam" id="PF04542">
    <property type="entry name" value="Sigma70_r2"/>
    <property type="match status" value="1"/>
</dbReference>
<dbReference type="OrthoDB" id="1342792at2"/>
<keyword evidence="9" id="KW-1185">Reference proteome</keyword>
<keyword evidence="5 6" id="KW-0804">Transcription</keyword>
<dbReference type="PANTHER" id="PTHR43133">
    <property type="entry name" value="RNA POLYMERASE ECF-TYPE SIGMA FACTO"/>
    <property type="match status" value="1"/>
</dbReference>
<dbReference type="InterPro" id="IPR039425">
    <property type="entry name" value="RNA_pol_sigma-70-like"/>
</dbReference>
<protein>
    <recommendedName>
        <fullName evidence="6">RNA polymerase sigma factor</fullName>
    </recommendedName>
</protein>
<dbReference type="InterPro" id="IPR000838">
    <property type="entry name" value="RNA_pol_sigma70_ECF_CS"/>
</dbReference>
<dbReference type="GO" id="GO:0016987">
    <property type="term" value="F:sigma factor activity"/>
    <property type="evidence" value="ECO:0007669"/>
    <property type="project" value="UniProtKB-KW"/>
</dbReference>
<dbReference type="Proteomes" id="UP000265926">
    <property type="component" value="Unassembled WGS sequence"/>
</dbReference>
<evidence type="ECO:0000313" key="8">
    <source>
        <dbReference type="EMBL" id="RIJ49121.1"/>
    </source>
</evidence>
<dbReference type="InterPro" id="IPR013249">
    <property type="entry name" value="RNA_pol_sigma70_r4_t2"/>
</dbReference>
<dbReference type="SMART" id="SM00421">
    <property type="entry name" value="HTH_LUXR"/>
    <property type="match status" value="1"/>
</dbReference>
<gene>
    <name evidence="8" type="ORF">D1614_06040</name>
</gene>
<dbReference type="InterPro" id="IPR014327">
    <property type="entry name" value="RNA_pol_sigma70_bacteroid"/>
</dbReference>
<dbReference type="GO" id="GO:0006352">
    <property type="term" value="P:DNA-templated transcription initiation"/>
    <property type="evidence" value="ECO:0007669"/>
    <property type="project" value="InterPro"/>
</dbReference>
<dbReference type="CDD" id="cd06171">
    <property type="entry name" value="Sigma70_r4"/>
    <property type="match status" value="1"/>
</dbReference>
<feature type="domain" description="HTH luxR-type" evidence="7">
    <location>
        <begin position="130"/>
        <end position="188"/>
    </location>
</feature>
<dbReference type="InterPro" id="IPR000792">
    <property type="entry name" value="Tscrpt_reg_LuxR_C"/>
</dbReference>
<keyword evidence="3 6" id="KW-0731">Sigma factor</keyword>
<keyword evidence="2 6" id="KW-0805">Transcription regulation</keyword>
<dbReference type="PROSITE" id="PS01063">
    <property type="entry name" value="SIGMA70_ECF"/>
    <property type="match status" value="1"/>
</dbReference>
<dbReference type="Gene3D" id="1.10.1740.10">
    <property type="match status" value="1"/>
</dbReference>
<dbReference type="SUPFAM" id="SSF88946">
    <property type="entry name" value="Sigma2 domain of RNA polymerase sigma factors"/>
    <property type="match status" value="1"/>
</dbReference>
<evidence type="ECO:0000259" key="7">
    <source>
        <dbReference type="SMART" id="SM00421"/>
    </source>
</evidence>
<evidence type="ECO:0000256" key="3">
    <source>
        <dbReference type="ARBA" id="ARBA00023082"/>
    </source>
</evidence>
<comment type="caution">
    <text evidence="8">The sequence shown here is derived from an EMBL/GenBank/DDBJ whole genome shotgun (WGS) entry which is preliminary data.</text>
</comment>
<dbReference type="PANTHER" id="PTHR43133:SF46">
    <property type="entry name" value="RNA POLYMERASE SIGMA-70 FACTOR ECF SUBFAMILY"/>
    <property type="match status" value="1"/>
</dbReference>
<dbReference type="InterPro" id="IPR036388">
    <property type="entry name" value="WH-like_DNA-bd_sf"/>
</dbReference>
<dbReference type="GO" id="GO:0003677">
    <property type="term" value="F:DNA binding"/>
    <property type="evidence" value="ECO:0007669"/>
    <property type="project" value="UniProtKB-KW"/>
</dbReference>
<dbReference type="InterPro" id="IPR014284">
    <property type="entry name" value="RNA_pol_sigma-70_dom"/>
</dbReference>
<organism evidence="8 9">
    <name type="scientific">Maribellus luteus</name>
    <dbReference type="NCBI Taxonomy" id="2305463"/>
    <lineage>
        <taxon>Bacteria</taxon>
        <taxon>Pseudomonadati</taxon>
        <taxon>Bacteroidota</taxon>
        <taxon>Bacteroidia</taxon>
        <taxon>Marinilabiliales</taxon>
        <taxon>Prolixibacteraceae</taxon>
        <taxon>Maribellus</taxon>
    </lineage>
</organism>
<dbReference type="EMBL" id="QWGR01000003">
    <property type="protein sequence ID" value="RIJ49121.1"/>
    <property type="molecule type" value="Genomic_DNA"/>
</dbReference>
<dbReference type="NCBIfam" id="TIGR02937">
    <property type="entry name" value="sigma70-ECF"/>
    <property type="match status" value="1"/>
</dbReference>
<accession>A0A399T4L9</accession>
<dbReference type="SUPFAM" id="SSF88659">
    <property type="entry name" value="Sigma3 and sigma4 domains of RNA polymerase sigma factors"/>
    <property type="match status" value="1"/>
</dbReference>